<dbReference type="Proteomes" id="UP000078459">
    <property type="component" value="Unassembled WGS sequence"/>
</dbReference>
<evidence type="ECO:0000256" key="1">
    <source>
        <dbReference type="SAM" id="SignalP"/>
    </source>
</evidence>
<dbReference type="STRING" id="1826909.A5893_01785"/>
<evidence type="ECO:0000313" key="2">
    <source>
        <dbReference type="EMBL" id="OAQ41874.1"/>
    </source>
</evidence>
<feature type="signal peptide" evidence="1">
    <location>
        <begin position="1"/>
        <end position="21"/>
    </location>
</feature>
<protein>
    <submittedName>
        <fullName evidence="2">Uncharacterized protein</fullName>
    </submittedName>
</protein>
<gene>
    <name evidence="2" type="ORF">A5893_01785</name>
</gene>
<evidence type="ECO:0000313" key="3">
    <source>
        <dbReference type="Proteomes" id="UP000078459"/>
    </source>
</evidence>
<dbReference type="EMBL" id="LWHJ01000011">
    <property type="protein sequence ID" value="OAQ41874.1"/>
    <property type="molecule type" value="Genomic_DNA"/>
</dbReference>
<dbReference type="RefSeq" id="WP_068820905.1">
    <property type="nucleotide sequence ID" value="NZ_LWHJ01000011.1"/>
</dbReference>
<reference evidence="2 3" key="1">
    <citation type="submission" date="2016-04" db="EMBL/GenBank/DDBJ databases">
        <authorList>
            <person name="Evans L.H."/>
            <person name="Alamgir A."/>
            <person name="Owens N."/>
            <person name="Weber N.D."/>
            <person name="Virtaneva K."/>
            <person name="Barbian K."/>
            <person name="Babar A."/>
            <person name="Rosenke K."/>
        </authorList>
    </citation>
    <scope>NUCLEOTIDE SEQUENCE [LARGE SCALE GENOMIC DNA]</scope>
    <source>
        <strain evidence="2 3">CCM 8644</strain>
    </source>
</reference>
<proteinExistence type="predicted"/>
<feature type="chain" id="PRO_5008100632" evidence="1">
    <location>
        <begin position="22"/>
        <end position="80"/>
    </location>
</feature>
<keyword evidence="1" id="KW-0732">Signal</keyword>
<organism evidence="2 3">
    <name type="scientific">Pedobacter psychrophilus</name>
    <dbReference type="NCBI Taxonomy" id="1826909"/>
    <lineage>
        <taxon>Bacteria</taxon>
        <taxon>Pseudomonadati</taxon>
        <taxon>Bacteroidota</taxon>
        <taxon>Sphingobacteriia</taxon>
        <taxon>Sphingobacteriales</taxon>
        <taxon>Sphingobacteriaceae</taxon>
        <taxon>Pedobacter</taxon>
    </lineage>
</organism>
<comment type="caution">
    <text evidence="2">The sequence shown here is derived from an EMBL/GenBank/DDBJ whole genome shotgun (WGS) entry which is preliminary data.</text>
</comment>
<sequence>MNKLKKLLTICFIISVGNLMAQEVEPKVSEKGSLKKTNKVYLADFNLTQYIQMAASQTAAGVETFAKVIVNFGGVEGTAY</sequence>
<dbReference type="AlphaFoldDB" id="A0A179DLU0"/>
<accession>A0A179DLU0</accession>
<keyword evidence="3" id="KW-1185">Reference proteome</keyword>
<name>A0A179DLU0_9SPHI</name>
<reference evidence="2 3" key="2">
    <citation type="submission" date="2016-06" db="EMBL/GenBank/DDBJ databases">
        <title>Pedobacter psychrophilus sp. nov., isolated from Antarctic fragmentary rock.</title>
        <authorList>
            <person name="Svec P."/>
        </authorList>
    </citation>
    <scope>NUCLEOTIDE SEQUENCE [LARGE SCALE GENOMIC DNA]</scope>
    <source>
        <strain evidence="2 3">CCM 8644</strain>
    </source>
</reference>